<reference evidence="2 3" key="2">
    <citation type="submission" date="2017-10" db="EMBL/GenBank/DDBJ databases">
        <title>Extensive intraspecific genome diversity in a model arbuscular mycorrhizal fungus.</title>
        <authorList>
            <person name="Chen E.C.H."/>
            <person name="Morin E."/>
            <person name="Baudet D."/>
            <person name="Noel J."/>
            <person name="Ndikumana S."/>
            <person name="Charron P."/>
            <person name="St-Onge C."/>
            <person name="Giorgi J."/>
            <person name="Grigoriev I.V."/>
            <person name="Roux C."/>
            <person name="Martin F.M."/>
            <person name="Corradi N."/>
        </authorList>
    </citation>
    <scope>NUCLEOTIDE SEQUENCE [LARGE SCALE GENOMIC DNA]</scope>
    <source>
        <strain evidence="2 3">C2</strain>
    </source>
</reference>
<dbReference type="InterPro" id="IPR041569">
    <property type="entry name" value="AAA_lid_3"/>
</dbReference>
<sequence length="61" mass="6993">MYTGADIKNLCRESAMIALRRNRDISDVNMSDFLRALKITKASLTAETLAYYEKLFKFGIN</sequence>
<feature type="domain" description="AAA ATPase AAA+ lid" evidence="1">
    <location>
        <begin position="2"/>
        <end position="33"/>
    </location>
</feature>
<evidence type="ECO:0000313" key="2">
    <source>
        <dbReference type="EMBL" id="PKK66948.1"/>
    </source>
</evidence>
<proteinExistence type="predicted"/>
<protein>
    <recommendedName>
        <fullName evidence="1">AAA ATPase AAA+ lid domain-containing protein</fullName>
    </recommendedName>
</protein>
<dbReference type="AlphaFoldDB" id="A0A2N1MZ74"/>
<organism evidence="2 3">
    <name type="scientific">Rhizophagus irregularis</name>
    <dbReference type="NCBI Taxonomy" id="588596"/>
    <lineage>
        <taxon>Eukaryota</taxon>
        <taxon>Fungi</taxon>
        <taxon>Fungi incertae sedis</taxon>
        <taxon>Mucoromycota</taxon>
        <taxon>Glomeromycotina</taxon>
        <taxon>Glomeromycetes</taxon>
        <taxon>Glomerales</taxon>
        <taxon>Glomeraceae</taxon>
        <taxon>Rhizophagus</taxon>
    </lineage>
</organism>
<evidence type="ECO:0000259" key="1">
    <source>
        <dbReference type="Pfam" id="PF17862"/>
    </source>
</evidence>
<accession>A0A2N1MZ74</accession>
<dbReference type="VEuPathDB" id="FungiDB:FUN_002220"/>
<reference evidence="2 3" key="1">
    <citation type="submission" date="2016-04" db="EMBL/GenBank/DDBJ databases">
        <title>Genome analyses suggest a sexual origin of heterokaryosis in a supposedly ancient asexual fungus.</title>
        <authorList>
            <person name="Ropars J."/>
            <person name="Sedzielewska K."/>
            <person name="Noel J."/>
            <person name="Charron P."/>
            <person name="Farinelli L."/>
            <person name="Marton T."/>
            <person name="Kruger M."/>
            <person name="Pelin A."/>
            <person name="Brachmann A."/>
            <person name="Corradi N."/>
        </authorList>
    </citation>
    <scope>NUCLEOTIDE SEQUENCE [LARGE SCALE GENOMIC DNA]</scope>
    <source>
        <strain evidence="2 3">C2</strain>
    </source>
</reference>
<name>A0A2N1MZ74_9GLOM</name>
<dbReference type="Proteomes" id="UP000233469">
    <property type="component" value="Unassembled WGS sequence"/>
</dbReference>
<evidence type="ECO:0000313" key="3">
    <source>
        <dbReference type="Proteomes" id="UP000233469"/>
    </source>
</evidence>
<dbReference type="VEuPathDB" id="FungiDB:RhiirFUN_002278"/>
<comment type="caution">
    <text evidence="2">The sequence shown here is derived from an EMBL/GenBank/DDBJ whole genome shotgun (WGS) entry which is preliminary data.</text>
</comment>
<dbReference type="EMBL" id="LLXL01001026">
    <property type="protein sequence ID" value="PKK66948.1"/>
    <property type="molecule type" value="Genomic_DNA"/>
</dbReference>
<gene>
    <name evidence="2" type="ORF">RhiirC2_784169</name>
</gene>
<dbReference type="Gene3D" id="1.10.8.60">
    <property type="match status" value="1"/>
</dbReference>
<dbReference type="Pfam" id="PF17862">
    <property type="entry name" value="AAA_lid_3"/>
    <property type="match status" value="1"/>
</dbReference>